<evidence type="ECO:0008006" key="4">
    <source>
        <dbReference type="Google" id="ProtNLM"/>
    </source>
</evidence>
<feature type="compositionally biased region" description="Basic and acidic residues" evidence="1">
    <location>
        <begin position="131"/>
        <end position="142"/>
    </location>
</feature>
<dbReference type="EnsemblPlants" id="OBART01G23920.1">
    <property type="protein sequence ID" value="OBART01G23920.1"/>
    <property type="gene ID" value="OBART01G23920"/>
</dbReference>
<protein>
    <recommendedName>
        <fullName evidence="4">DUF834 domain-containing protein</fullName>
    </recommendedName>
</protein>
<feature type="region of interest" description="Disordered" evidence="1">
    <location>
        <begin position="113"/>
        <end position="157"/>
    </location>
</feature>
<dbReference type="Proteomes" id="UP000026960">
    <property type="component" value="Chromosome 1"/>
</dbReference>
<feature type="region of interest" description="Disordered" evidence="1">
    <location>
        <begin position="45"/>
        <end position="95"/>
    </location>
</feature>
<dbReference type="Gramene" id="OBART01G23920.1">
    <property type="protein sequence ID" value="OBART01G23920.1"/>
    <property type="gene ID" value="OBART01G23920"/>
</dbReference>
<evidence type="ECO:0000313" key="3">
    <source>
        <dbReference type="Proteomes" id="UP000026960"/>
    </source>
</evidence>
<accession>A0A0D3ERM4</accession>
<dbReference type="PaxDb" id="65489-OBART01G23920.1"/>
<keyword evidence="3" id="KW-1185">Reference proteome</keyword>
<sequence>MALLPAEVDGGDRGWLCAMDTYASCCVPLPSKEVDAVKKRGIRRATEMEREASRPVAGEEAAGARQERGRAALLWRRRRQPDEEKEAAKDGEARWQPDAGEILVVDIEAAEGLDDRGKVDGNGGVLVNGVGKEERSSVERLRRGARRPRARQQGRRK</sequence>
<evidence type="ECO:0000313" key="2">
    <source>
        <dbReference type="EnsemblPlants" id="OBART01G23920.1"/>
    </source>
</evidence>
<proteinExistence type="predicted"/>
<name>A0A0D3ERM4_9ORYZ</name>
<feature type="compositionally biased region" description="Basic and acidic residues" evidence="1">
    <location>
        <begin position="80"/>
        <end position="95"/>
    </location>
</feature>
<feature type="compositionally biased region" description="Basic residues" evidence="1">
    <location>
        <begin position="143"/>
        <end position="157"/>
    </location>
</feature>
<dbReference type="HOGENOM" id="CLU_109564_0_0_1"/>
<dbReference type="AlphaFoldDB" id="A0A0D3ERM4"/>
<organism evidence="2">
    <name type="scientific">Oryza barthii</name>
    <dbReference type="NCBI Taxonomy" id="65489"/>
    <lineage>
        <taxon>Eukaryota</taxon>
        <taxon>Viridiplantae</taxon>
        <taxon>Streptophyta</taxon>
        <taxon>Embryophyta</taxon>
        <taxon>Tracheophyta</taxon>
        <taxon>Spermatophyta</taxon>
        <taxon>Magnoliopsida</taxon>
        <taxon>Liliopsida</taxon>
        <taxon>Poales</taxon>
        <taxon>Poaceae</taxon>
        <taxon>BOP clade</taxon>
        <taxon>Oryzoideae</taxon>
        <taxon>Oryzeae</taxon>
        <taxon>Oryzinae</taxon>
        <taxon>Oryza</taxon>
    </lineage>
</organism>
<evidence type="ECO:0000256" key="1">
    <source>
        <dbReference type="SAM" id="MobiDB-lite"/>
    </source>
</evidence>
<reference evidence="2" key="2">
    <citation type="submission" date="2015-03" db="UniProtKB">
        <authorList>
            <consortium name="EnsemblPlants"/>
        </authorList>
    </citation>
    <scope>IDENTIFICATION</scope>
</reference>
<reference evidence="2" key="1">
    <citation type="journal article" date="2009" name="Rice">
        <title>De Novo Next Generation Sequencing of Plant Genomes.</title>
        <authorList>
            <person name="Rounsley S."/>
            <person name="Marri P.R."/>
            <person name="Yu Y."/>
            <person name="He R."/>
            <person name="Sisneros N."/>
            <person name="Goicoechea J.L."/>
            <person name="Lee S.J."/>
            <person name="Angelova A."/>
            <person name="Kudrna D."/>
            <person name="Luo M."/>
            <person name="Affourtit J."/>
            <person name="Desany B."/>
            <person name="Knight J."/>
            <person name="Niazi F."/>
            <person name="Egholm M."/>
            <person name="Wing R.A."/>
        </authorList>
    </citation>
    <scope>NUCLEOTIDE SEQUENCE [LARGE SCALE GENOMIC DNA]</scope>
    <source>
        <strain evidence="2">cv. IRGC 105608</strain>
    </source>
</reference>